<protein>
    <submittedName>
        <fullName evidence="1">Uncharacterized protein</fullName>
    </submittedName>
</protein>
<proteinExistence type="predicted"/>
<evidence type="ECO:0000313" key="1">
    <source>
        <dbReference type="EMBL" id="MPC89116.1"/>
    </source>
</evidence>
<sequence>MRGSVGARESGSRWSMR</sequence>
<accession>A0A5B7J597</accession>
<evidence type="ECO:0000313" key="2">
    <source>
        <dbReference type="Proteomes" id="UP000324222"/>
    </source>
</evidence>
<dbReference type="EMBL" id="VSRR010079952">
    <property type="protein sequence ID" value="MPC89116.1"/>
    <property type="molecule type" value="Genomic_DNA"/>
</dbReference>
<reference evidence="1 2" key="1">
    <citation type="submission" date="2019-05" db="EMBL/GenBank/DDBJ databases">
        <title>Another draft genome of Portunus trituberculatus and its Hox gene families provides insights of decapod evolution.</title>
        <authorList>
            <person name="Jeong J.-H."/>
            <person name="Song I."/>
            <person name="Kim S."/>
            <person name="Choi T."/>
            <person name="Kim D."/>
            <person name="Ryu S."/>
            <person name="Kim W."/>
        </authorList>
    </citation>
    <scope>NUCLEOTIDE SEQUENCE [LARGE SCALE GENOMIC DNA]</scope>
    <source>
        <tissue evidence="1">Muscle</tissue>
    </source>
</reference>
<keyword evidence="2" id="KW-1185">Reference proteome</keyword>
<gene>
    <name evidence="1" type="ORF">E2C01_084048</name>
</gene>
<comment type="caution">
    <text evidence="1">The sequence shown here is derived from an EMBL/GenBank/DDBJ whole genome shotgun (WGS) entry which is preliminary data.</text>
</comment>
<dbReference type="Proteomes" id="UP000324222">
    <property type="component" value="Unassembled WGS sequence"/>
</dbReference>
<organism evidence="1 2">
    <name type="scientific">Portunus trituberculatus</name>
    <name type="common">Swimming crab</name>
    <name type="synonym">Neptunus trituberculatus</name>
    <dbReference type="NCBI Taxonomy" id="210409"/>
    <lineage>
        <taxon>Eukaryota</taxon>
        <taxon>Metazoa</taxon>
        <taxon>Ecdysozoa</taxon>
        <taxon>Arthropoda</taxon>
        <taxon>Crustacea</taxon>
        <taxon>Multicrustacea</taxon>
        <taxon>Malacostraca</taxon>
        <taxon>Eumalacostraca</taxon>
        <taxon>Eucarida</taxon>
        <taxon>Decapoda</taxon>
        <taxon>Pleocyemata</taxon>
        <taxon>Brachyura</taxon>
        <taxon>Eubrachyura</taxon>
        <taxon>Portunoidea</taxon>
        <taxon>Portunidae</taxon>
        <taxon>Portuninae</taxon>
        <taxon>Portunus</taxon>
    </lineage>
</organism>
<dbReference type="AlphaFoldDB" id="A0A5B7J597"/>
<name>A0A5B7J597_PORTR</name>